<protein>
    <submittedName>
        <fullName evidence="1">Uncharacterized protein</fullName>
    </submittedName>
</protein>
<organism evidence="1 2">
    <name type="scientific">Leucogyrophana mollusca</name>
    <dbReference type="NCBI Taxonomy" id="85980"/>
    <lineage>
        <taxon>Eukaryota</taxon>
        <taxon>Fungi</taxon>
        <taxon>Dikarya</taxon>
        <taxon>Basidiomycota</taxon>
        <taxon>Agaricomycotina</taxon>
        <taxon>Agaricomycetes</taxon>
        <taxon>Agaricomycetidae</taxon>
        <taxon>Boletales</taxon>
        <taxon>Boletales incertae sedis</taxon>
        <taxon>Leucogyrophana</taxon>
    </lineage>
</organism>
<evidence type="ECO:0000313" key="1">
    <source>
        <dbReference type="EMBL" id="KAH7930672.1"/>
    </source>
</evidence>
<reference evidence="1" key="1">
    <citation type="journal article" date="2021" name="New Phytol.">
        <title>Evolutionary innovations through gain and loss of genes in the ectomycorrhizal Boletales.</title>
        <authorList>
            <person name="Wu G."/>
            <person name="Miyauchi S."/>
            <person name="Morin E."/>
            <person name="Kuo A."/>
            <person name="Drula E."/>
            <person name="Varga T."/>
            <person name="Kohler A."/>
            <person name="Feng B."/>
            <person name="Cao Y."/>
            <person name="Lipzen A."/>
            <person name="Daum C."/>
            <person name="Hundley H."/>
            <person name="Pangilinan J."/>
            <person name="Johnson J."/>
            <person name="Barry K."/>
            <person name="LaButti K."/>
            <person name="Ng V."/>
            <person name="Ahrendt S."/>
            <person name="Min B."/>
            <person name="Choi I.G."/>
            <person name="Park H."/>
            <person name="Plett J.M."/>
            <person name="Magnuson J."/>
            <person name="Spatafora J.W."/>
            <person name="Nagy L.G."/>
            <person name="Henrissat B."/>
            <person name="Grigoriev I.V."/>
            <person name="Yang Z.L."/>
            <person name="Xu J."/>
            <person name="Martin F.M."/>
        </authorList>
    </citation>
    <scope>NUCLEOTIDE SEQUENCE</scope>
    <source>
        <strain evidence="1">KUC20120723A-06</strain>
    </source>
</reference>
<evidence type="ECO:0000313" key="2">
    <source>
        <dbReference type="Proteomes" id="UP000790709"/>
    </source>
</evidence>
<comment type="caution">
    <text evidence="1">The sequence shown here is derived from an EMBL/GenBank/DDBJ whole genome shotgun (WGS) entry which is preliminary data.</text>
</comment>
<dbReference type="EMBL" id="MU266330">
    <property type="protein sequence ID" value="KAH7930672.1"/>
    <property type="molecule type" value="Genomic_DNA"/>
</dbReference>
<proteinExistence type="predicted"/>
<name>A0ACB8BYW2_9AGAM</name>
<accession>A0ACB8BYW2</accession>
<sequence length="412" mass="45372">MTIILLPAHDHTVQDFPHECCASFVCDIDKENDILGVLRRDRRNIVLDSSYPYIAPHIVVSPPETCWEEFYAPFSNRVEPQSLASLVVPPLPPSLFHSSRPPALDTPCDIHSSSLACSAFSPKEHSVPRRRRASAVFSLSRFSRTVLSSSTERLIFRHVVDAIHRHRYKATVYEACEAAPAVCERFNSSNCATRLEQPFVWSDPAQALLNASRCFQGTVIFESDFPFNAPHIMISEIPPQNPWIAWGNSTNPQDFDCLSVFATCAPGLQPDIDNSVETLLSDCGANNEASACGTDLFSGDAAALASDNHSREASPWPATPPHGDELRSVHVHDSQDTWETGRDACSADADASLIWNVEEAADASCSRTMPAGFSQSRCETPTPDSDDEDEDGLPPFDDWYISVVERSKHIVG</sequence>
<dbReference type="Proteomes" id="UP000790709">
    <property type="component" value="Unassembled WGS sequence"/>
</dbReference>
<gene>
    <name evidence="1" type="ORF">BV22DRAFT_1054397</name>
</gene>
<keyword evidence="2" id="KW-1185">Reference proteome</keyword>